<gene>
    <name evidence="3" type="primary">pol_103</name>
    <name evidence="3" type="ORF">CM83_1278</name>
</gene>
<dbReference type="InterPro" id="IPR012337">
    <property type="entry name" value="RNaseH-like_sf"/>
</dbReference>
<name>A0A0A9Z5R3_LYGHE</name>
<feature type="non-terminal residue" evidence="3">
    <location>
        <position position="216"/>
    </location>
</feature>
<evidence type="ECO:0000256" key="1">
    <source>
        <dbReference type="ARBA" id="ARBA00012493"/>
    </source>
</evidence>
<evidence type="ECO:0000259" key="2">
    <source>
        <dbReference type="Pfam" id="PF17921"/>
    </source>
</evidence>
<dbReference type="GO" id="GO:0003676">
    <property type="term" value="F:nucleic acid binding"/>
    <property type="evidence" value="ECO:0007669"/>
    <property type="project" value="InterPro"/>
</dbReference>
<evidence type="ECO:0000313" key="3">
    <source>
        <dbReference type="EMBL" id="JAG37120.1"/>
    </source>
</evidence>
<dbReference type="GO" id="GO:0003964">
    <property type="term" value="F:RNA-directed DNA polymerase activity"/>
    <property type="evidence" value="ECO:0007669"/>
    <property type="project" value="UniProtKB-EC"/>
</dbReference>
<dbReference type="InterPro" id="IPR036397">
    <property type="entry name" value="RNaseH_sf"/>
</dbReference>
<dbReference type="SUPFAM" id="SSF53098">
    <property type="entry name" value="Ribonuclease H-like"/>
    <property type="match status" value="1"/>
</dbReference>
<dbReference type="EC" id="2.7.7.49" evidence="1"/>
<dbReference type="InterPro" id="IPR050951">
    <property type="entry name" value="Retrovirus_Pol_polyprotein"/>
</dbReference>
<dbReference type="InterPro" id="IPR041588">
    <property type="entry name" value="Integrase_H2C2"/>
</dbReference>
<protein>
    <recommendedName>
        <fullName evidence="1">RNA-directed DNA polymerase</fullName>
        <ecNumber evidence="1">2.7.7.49</ecNumber>
    </recommendedName>
</protein>
<reference evidence="3" key="2">
    <citation type="submission" date="2014-07" db="EMBL/GenBank/DDBJ databases">
        <authorList>
            <person name="Hull J."/>
        </authorList>
    </citation>
    <scope>NUCLEOTIDE SEQUENCE</scope>
</reference>
<dbReference type="Gene3D" id="1.10.340.70">
    <property type="match status" value="1"/>
</dbReference>
<dbReference type="EMBL" id="GBHO01006484">
    <property type="protein sequence ID" value="JAG37120.1"/>
    <property type="molecule type" value="Transcribed_RNA"/>
</dbReference>
<feature type="non-terminal residue" evidence="3">
    <location>
        <position position="1"/>
    </location>
</feature>
<dbReference type="Gene3D" id="3.30.420.10">
    <property type="entry name" value="Ribonuclease H-like superfamily/Ribonuclease H"/>
    <property type="match status" value="1"/>
</dbReference>
<reference evidence="3" key="1">
    <citation type="journal article" date="2014" name="PLoS ONE">
        <title>Transcriptome-Based Identification of ABC Transporters in the Western Tarnished Plant Bug Lygus hesperus.</title>
        <authorList>
            <person name="Hull J.J."/>
            <person name="Chaney K."/>
            <person name="Geib S.M."/>
            <person name="Fabrick J.A."/>
            <person name="Brent C.S."/>
            <person name="Walsh D."/>
            <person name="Lavine L.C."/>
        </authorList>
    </citation>
    <scope>NUCLEOTIDE SEQUENCE</scope>
</reference>
<dbReference type="PANTHER" id="PTHR37984">
    <property type="entry name" value="PROTEIN CBG26694"/>
    <property type="match status" value="1"/>
</dbReference>
<dbReference type="Pfam" id="PF17921">
    <property type="entry name" value="Integrase_H2C2"/>
    <property type="match status" value="1"/>
</dbReference>
<dbReference type="PANTHER" id="PTHR37984:SF5">
    <property type="entry name" value="PROTEIN NYNRIN-LIKE"/>
    <property type="match status" value="1"/>
</dbReference>
<accession>A0A0A9Z5R3</accession>
<dbReference type="AlphaFoldDB" id="A0A0A9Z5R3"/>
<feature type="domain" description="Integrase zinc-binding" evidence="2">
    <location>
        <begin position="100"/>
        <end position="155"/>
    </location>
</feature>
<proteinExistence type="predicted"/>
<sequence length="216" mass="24472">FAFQQKLDKASPRQARQVDFIGQFTTEIKHISGKENVVADCLSRLEIEAVDYTKVGSEQREEDLPPSISGSSLVWKRIKMSGVDIPIFCDISTGFVRPFIPPGLRKAAFDSVHQMSHPGRKATLKLLKQRFVWSSMAKDCSEWVKTCDACQRCKVQRHIHGKIGIFPPPSDRFSHVHIDLVGPLPPSKGYRYALTCIDRYTRWPEVIPLEDCTAET</sequence>
<organism evidence="3">
    <name type="scientific">Lygus hesperus</name>
    <name type="common">Western plant bug</name>
    <dbReference type="NCBI Taxonomy" id="30085"/>
    <lineage>
        <taxon>Eukaryota</taxon>
        <taxon>Metazoa</taxon>
        <taxon>Ecdysozoa</taxon>
        <taxon>Arthropoda</taxon>
        <taxon>Hexapoda</taxon>
        <taxon>Insecta</taxon>
        <taxon>Pterygota</taxon>
        <taxon>Neoptera</taxon>
        <taxon>Paraneoptera</taxon>
        <taxon>Hemiptera</taxon>
        <taxon>Heteroptera</taxon>
        <taxon>Panheteroptera</taxon>
        <taxon>Cimicomorpha</taxon>
        <taxon>Miridae</taxon>
        <taxon>Mirini</taxon>
        <taxon>Lygus</taxon>
    </lineage>
</organism>